<proteinExistence type="predicted"/>
<gene>
    <name evidence="1" type="ORF">ONZ43_g2065</name>
</gene>
<evidence type="ECO:0000313" key="2">
    <source>
        <dbReference type="Proteomes" id="UP001153334"/>
    </source>
</evidence>
<comment type="caution">
    <text evidence="1">The sequence shown here is derived from an EMBL/GenBank/DDBJ whole genome shotgun (WGS) entry which is preliminary data.</text>
</comment>
<keyword evidence="2" id="KW-1185">Reference proteome</keyword>
<organism evidence="1 2">
    <name type="scientific">Nemania bipapillata</name>
    <dbReference type="NCBI Taxonomy" id="110536"/>
    <lineage>
        <taxon>Eukaryota</taxon>
        <taxon>Fungi</taxon>
        <taxon>Dikarya</taxon>
        <taxon>Ascomycota</taxon>
        <taxon>Pezizomycotina</taxon>
        <taxon>Sordariomycetes</taxon>
        <taxon>Xylariomycetidae</taxon>
        <taxon>Xylariales</taxon>
        <taxon>Xylariaceae</taxon>
        <taxon>Nemania</taxon>
    </lineage>
</organism>
<sequence length="265" mass="29767">MPDPRDSGEQRLTEEYNDDDLIPPRHDPHRASRLLAGTCKRFPNTWYLGKDGYCGTDNLEVDGLYGFKHVRCPFASPTPCSCGRYSLHIDSLVVAVDGACPGNGTDRATKSACGIFFGHDSPANYAFCVPDNSKYPHTSQRAELTAAMVAIMHSHEYFKDGGQWDCTKCPTPCTVKHLVIKSDSAYLVDGMTEHLANWRKNGWRTAQGTEVKNRELWELLDGLVRTYYDETRVSIDFWHVPRHQNSDADRLANEGLRNGIPLQVC</sequence>
<name>A0ACC2J208_9PEZI</name>
<protein>
    <submittedName>
        <fullName evidence="1">Uncharacterized protein</fullName>
    </submittedName>
</protein>
<reference evidence="1" key="1">
    <citation type="submission" date="2022-11" db="EMBL/GenBank/DDBJ databases">
        <title>Genome Sequence of Nemania bipapillata.</title>
        <authorList>
            <person name="Buettner E."/>
        </authorList>
    </citation>
    <scope>NUCLEOTIDE SEQUENCE</scope>
    <source>
        <strain evidence="1">CP14</strain>
    </source>
</reference>
<accession>A0ACC2J208</accession>
<dbReference type="Proteomes" id="UP001153334">
    <property type="component" value="Unassembled WGS sequence"/>
</dbReference>
<evidence type="ECO:0000313" key="1">
    <source>
        <dbReference type="EMBL" id="KAJ8121496.1"/>
    </source>
</evidence>
<dbReference type="EMBL" id="JAPESX010000403">
    <property type="protein sequence ID" value="KAJ8121496.1"/>
    <property type="molecule type" value="Genomic_DNA"/>
</dbReference>